<feature type="domain" description="Response regulatory" evidence="4">
    <location>
        <begin position="65"/>
        <end position="192"/>
    </location>
</feature>
<name>A0A9N9EXI4_9GLOM</name>
<feature type="non-terminal residue" evidence="5">
    <location>
        <position position="240"/>
    </location>
</feature>
<evidence type="ECO:0000256" key="3">
    <source>
        <dbReference type="PROSITE-ProRule" id="PRU00169"/>
    </source>
</evidence>
<dbReference type="EMBL" id="CAJVPS010017913">
    <property type="protein sequence ID" value="CAG8695629.1"/>
    <property type="molecule type" value="Genomic_DNA"/>
</dbReference>
<dbReference type="PANTHER" id="PTHR45339:SF1">
    <property type="entry name" value="HYBRID SIGNAL TRANSDUCTION HISTIDINE KINASE J"/>
    <property type="match status" value="1"/>
</dbReference>
<dbReference type="Gene3D" id="3.40.50.2300">
    <property type="match status" value="1"/>
</dbReference>
<reference evidence="5" key="1">
    <citation type="submission" date="2021-06" db="EMBL/GenBank/DDBJ databases">
        <authorList>
            <person name="Kallberg Y."/>
            <person name="Tangrot J."/>
            <person name="Rosling A."/>
        </authorList>
    </citation>
    <scope>NUCLEOTIDE SEQUENCE</scope>
    <source>
        <strain evidence="5">FL130A</strain>
    </source>
</reference>
<accession>A0A9N9EXI4</accession>
<feature type="modified residue" description="4-aspartylphosphate" evidence="3">
    <location>
        <position position="118"/>
    </location>
</feature>
<dbReference type="PANTHER" id="PTHR45339">
    <property type="entry name" value="HYBRID SIGNAL TRANSDUCTION HISTIDINE KINASE J"/>
    <property type="match status" value="1"/>
</dbReference>
<dbReference type="Pfam" id="PF00072">
    <property type="entry name" value="Response_reg"/>
    <property type="match status" value="1"/>
</dbReference>
<comment type="caution">
    <text evidence="5">The sequence shown here is derived from an EMBL/GenBank/DDBJ whole genome shotgun (WGS) entry which is preliminary data.</text>
</comment>
<evidence type="ECO:0000313" key="6">
    <source>
        <dbReference type="Proteomes" id="UP000789508"/>
    </source>
</evidence>
<dbReference type="OrthoDB" id="21225at2759"/>
<organism evidence="5 6">
    <name type="scientific">Ambispora leptoticha</name>
    <dbReference type="NCBI Taxonomy" id="144679"/>
    <lineage>
        <taxon>Eukaryota</taxon>
        <taxon>Fungi</taxon>
        <taxon>Fungi incertae sedis</taxon>
        <taxon>Mucoromycota</taxon>
        <taxon>Glomeromycotina</taxon>
        <taxon>Glomeromycetes</taxon>
        <taxon>Archaeosporales</taxon>
        <taxon>Ambisporaceae</taxon>
        <taxon>Ambispora</taxon>
    </lineage>
</organism>
<evidence type="ECO:0000313" key="5">
    <source>
        <dbReference type="EMBL" id="CAG8695629.1"/>
    </source>
</evidence>
<sequence length="240" mass="26624">PACLPQVSVGNSKFNVVTSNVATIHHSSFITTPTPTNSSPIISIMVSESPQLSSSSSQFASKPLKVLIVDDNDINLKILTRILAKHFGHLIQATSTLSSGVSALDSLSRDEYDLILIDIEMPVLSGVETTIEIRSVDSKYKILESNRKIPIIAVTTNTLEDERKKYTEAGMNGCVAKPIHLNELKTAIEKAIDNDDPDDINEHSMYARFSQYPEIKMVINDDDASHDLYYLLYWWTPDAL</sequence>
<dbReference type="SMART" id="SM00448">
    <property type="entry name" value="REC"/>
    <property type="match status" value="1"/>
</dbReference>
<dbReference type="InterPro" id="IPR011006">
    <property type="entry name" value="CheY-like_superfamily"/>
</dbReference>
<dbReference type="AlphaFoldDB" id="A0A9N9EXI4"/>
<evidence type="ECO:0000259" key="4">
    <source>
        <dbReference type="PROSITE" id="PS50110"/>
    </source>
</evidence>
<keyword evidence="2" id="KW-0902">Two-component regulatory system</keyword>
<dbReference type="PROSITE" id="PS50110">
    <property type="entry name" value="RESPONSE_REGULATORY"/>
    <property type="match status" value="1"/>
</dbReference>
<dbReference type="GO" id="GO:0000160">
    <property type="term" value="P:phosphorelay signal transduction system"/>
    <property type="evidence" value="ECO:0007669"/>
    <property type="project" value="UniProtKB-KW"/>
</dbReference>
<evidence type="ECO:0000256" key="1">
    <source>
        <dbReference type="ARBA" id="ARBA00022553"/>
    </source>
</evidence>
<keyword evidence="6" id="KW-1185">Reference proteome</keyword>
<proteinExistence type="predicted"/>
<dbReference type="SUPFAM" id="SSF52172">
    <property type="entry name" value="CheY-like"/>
    <property type="match status" value="1"/>
</dbReference>
<evidence type="ECO:0000256" key="2">
    <source>
        <dbReference type="ARBA" id="ARBA00023012"/>
    </source>
</evidence>
<protein>
    <submittedName>
        <fullName evidence="5">7312_t:CDS:1</fullName>
    </submittedName>
</protein>
<gene>
    <name evidence="5" type="ORF">ALEPTO_LOCUS11375</name>
</gene>
<dbReference type="InterPro" id="IPR001789">
    <property type="entry name" value="Sig_transdc_resp-reg_receiver"/>
</dbReference>
<keyword evidence="1 3" id="KW-0597">Phosphoprotein</keyword>
<dbReference type="CDD" id="cd17546">
    <property type="entry name" value="REC_hyHK_CKI1_RcsC-like"/>
    <property type="match status" value="1"/>
</dbReference>
<dbReference type="Proteomes" id="UP000789508">
    <property type="component" value="Unassembled WGS sequence"/>
</dbReference>